<evidence type="ECO:0000313" key="2">
    <source>
        <dbReference type="Proteomes" id="UP000307768"/>
    </source>
</evidence>
<protein>
    <submittedName>
        <fullName evidence="1">Uncharacterized protein</fullName>
    </submittedName>
</protein>
<dbReference type="RefSeq" id="WP_149768921.1">
    <property type="nucleotide sequence ID" value="NZ_VDFQ02000002.1"/>
</dbReference>
<dbReference type="EMBL" id="VDFQ02000002">
    <property type="protein sequence ID" value="KAA1423402.1"/>
    <property type="molecule type" value="Genomic_DNA"/>
</dbReference>
<accession>A0A5Q6RZ99</accession>
<evidence type="ECO:0000313" key="1">
    <source>
        <dbReference type="EMBL" id="KAA1423402.1"/>
    </source>
</evidence>
<comment type="caution">
    <text evidence="1">The sequence shown here is derived from an EMBL/GenBank/DDBJ whole genome shotgun (WGS) entry which is preliminary data.</text>
</comment>
<name>A0A5Q6RZ99_9ACTN</name>
<organism evidence="1 2">
    <name type="scientific">Mumia zhuanghuii</name>
    <dbReference type="NCBI Taxonomy" id="2585211"/>
    <lineage>
        <taxon>Bacteria</taxon>
        <taxon>Bacillati</taxon>
        <taxon>Actinomycetota</taxon>
        <taxon>Actinomycetes</taxon>
        <taxon>Propionibacteriales</taxon>
        <taxon>Nocardioidaceae</taxon>
        <taxon>Mumia</taxon>
    </lineage>
</organism>
<dbReference type="Proteomes" id="UP000307768">
    <property type="component" value="Unassembled WGS sequence"/>
</dbReference>
<proteinExistence type="predicted"/>
<sequence length="73" mass="8003">MYVKIVSKSAAFVSGPLARTRLVECGAKSPMWLPNRRVWATSPRVARDLIALCDAERIPVEFIDVSDDAEAVG</sequence>
<dbReference type="AlphaFoldDB" id="A0A5Q6RZ99"/>
<reference evidence="1 2" key="1">
    <citation type="submission" date="2019-09" db="EMBL/GenBank/DDBJ databases">
        <title>Mumia zhuanghuii sp. nov. isolated from the intestinal contents of plateau pika (Ochotona curzoniae) in the Qinghai-Tibet plateau of China.</title>
        <authorList>
            <person name="Tian Z."/>
        </authorList>
    </citation>
    <scope>NUCLEOTIDE SEQUENCE [LARGE SCALE GENOMIC DNA]</scope>
    <source>
        <strain evidence="2">350</strain>
    </source>
</reference>
<gene>
    <name evidence="1" type="ORF">FE697_007260</name>
</gene>